<comment type="function">
    <text evidence="7 8">Involved in unsaturated fatty acids biosynthesis. Catalyzes the dehydration of short chain beta-hydroxyacyl-ACPs and long chain saturated and unsaturated beta-hydroxyacyl-ACPs.</text>
</comment>
<keyword evidence="4 8" id="KW-0441">Lipid A biosynthesis</keyword>
<keyword evidence="2 8" id="KW-0963">Cytoplasm</keyword>
<evidence type="ECO:0000256" key="3">
    <source>
        <dbReference type="ARBA" id="ARBA00022516"/>
    </source>
</evidence>
<dbReference type="PATRIC" id="fig|1609969.3.peg.3161"/>
<evidence type="ECO:0000256" key="1">
    <source>
        <dbReference type="ARBA" id="ARBA00004496"/>
    </source>
</evidence>
<feature type="active site" evidence="8">
    <location>
        <position position="52"/>
    </location>
</feature>
<dbReference type="GO" id="GO:0005737">
    <property type="term" value="C:cytoplasm"/>
    <property type="evidence" value="ECO:0007669"/>
    <property type="project" value="UniProtKB-SubCell"/>
</dbReference>
<dbReference type="PANTHER" id="PTHR30272">
    <property type="entry name" value="3-HYDROXYACYL-[ACYL-CARRIER-PROTEIN] DEHYDRATASE"/>
    <property type="match status" value="1"/>
</dbReference>
<keyword evidence="3 8" id="KW-0444">Lipid biosynthesis</keyword>
<protein>
    <recommendedName>
        <fullName evidence="8">3-hydroxyacyl-[acyl-carrier-protein] dehydratase FabZ</fullName>
        <ecNumber evidence="8">4.2.1.59</ecNumber>
    </recommendedName>
    <alternativeName>
        <fullName evidence="8">(3R)-hydroxymyristoyl-[acyl-carrier-protein] dehydratase</fullName>
        <shortName evidence="8">(3R)-hydroxymyristoyl-ACP dehydrase</shortName>
    </alternativeName>
    <alternativeName>
        <fullName evidence="8">Beta-hydroxyacyl-ACP dehydratase</fullName>
    </alternativeName>
</protein>
<evidence type="ECO:0000256" key="2">
    <source>
        <dbReference type="ARBA" id="ARBA00022490"/>
    </source>
</evidence>
<keyword evidence="10" id="KW-1185">Reference proteome</keyword>
<dbReference type="GO" id="GO:0006633">
    <property type="term" value="P:fatty acid biosynthetic process"/>
    <property type="evidence" value="ECO:0007669"/>
    <property type="project" value="UniProtKB-UniRule"/>
</dbReference>
<dbReference type="GO" id="GO:0019171">
    <property type="term" value="F:(3R)-hydroxyacyl-[acyl-carrier-protein] dehydratase activity"/>
    <property type="evidence" value="ECO:0007669"/>
    <property type="project" value="UniProtKB-EC"/>
</dbReference>
<keyword evidence="6 8" id="KW-0456">Lyase</keyword>
<name>A0A0F0CIS9_9BACT</name>
<sequence>MDNKVLDIKQIMKKLPHRYPFLLVDRVLDYELGKWIKAIKNLTMNELFFQGHFPMEPVMPGVLMIEALAQTGGILALLEHQDKENMLAFFMTIDNVKFRKPAVPGDQLLLNVTIDKIVRGSIVKTHGEVTVDGKIICEGDLMFSVFDGNKKEARENG</sequence>
<comment type="catalytic activity">
    <reaction evidence="8">
        <text>a (3R)-hydroxyacyl-[ACP] = a (2E)-enoyl-[ACP] + H2O</text>
        <dbReference type="Rhea" id="RHEA:13097"/>
        <dbReference type="Rhea" id="RHEA-COMP:9925"/>
        <dbReference type="Rhea" id="RHEA-COMP:9945"/>
        <dbReference type="ChEBI" id="CHEBI:15377"/>
        <dbReference type="ChEBI" id="CHEBI:78784"/>
        <dbReference type="ChEBI" id="CHEBI:78827"/>
        <dbReference type="EC" id="4.2.1.59"/>
    </reaction>
</comment>
<evidence type="ECO:0000256" key="7">
    <source>
        <dbReference type="ARBA" id="ARBA00025049"/>
    </source>
</evidence>
<accession>A0A0F0CIS9</accession>
<evidence type="ECO:0000256" key="5">
    <source>
        <dbReference type="ARBA" id="ARBA00023098"/>
    </source>
</evidence>
<dbReference type="NCBIfam" id="NF000582">
    <property type="entry name" value="PRK00006.1"/>
    <property type="match status" value="1"/>
</dbReference>
<gene>
    <name evidence="8" type="primary">fabZ</name>
    <name evidence="9" type="ORF">OMAG_002939</name>
</gene>
<dbReference type="Gene3D" id="3.10.129.10">
    <property type="entry name" value="Hotdog Thioesterase"/>
    <property type="match status" value="1"/>
</dbReference>
<comment type="caution">
    <text evidence="9">The sequence shown here is derived from an EMBL/GenBank/DDBJ whole genome shotgun (WGS) entry which is preliminary data.</text>
</comment>
<evidence type="ECO:0000313" key="10">
    <source>
        <dbReference type="Proteomes" id="UP000033428"/>
    </source>
</evidence>
<comment type="similarity">
    <text evidence="8">Belongs to the thioester dehydratase family. FabZ subfamily.</text>
</comment>
<dbReference type="GO" id="GO:0009245">
    <property type="term" value="P:lipid A biosynthetic process"/>
    <property type="evidence" value="ECO:0007669"/>
    <property type="project" value="UniProtKB-UniRule"/>
</dbReference>
<dbReference type="NCBIfam" id="TIGR01750">
    <property type="entry name" value="fabZ"/>
    <property type="match status" value="1"/>
</dbReference>
<comment type="subcellular location">
    <subcellularLocation>
        <location evidence="1 8">Cytoplasm</location>
    </subcellularLocation>
</comment>
<organism evidence="9 10">
    <name type="scientific">Candidatus Omnitrophus magneticus</name>
    <dbReference type="NCBI Taxonomy" id="1609969"/>
    <lineage>
        <taxon>Bacteria</taxon>
        <taxon>Pseudomonadati</taxon>
        <taxon>Candidatus Omnitrophota</taxon>
        <taxon>Candidatus Omnitrophus</taxon>
    </lineage>
</organism>
<proteinExistence type="inferred from homology"/>
<evidence type="ECO:0000256" key="4">
    <source>
        <dbReference type="ARBA" id="ARBA00022556"/>
    </source>
</evidence>
<dbReference type="HAMAP" id="MF_00406">
    <property type="entry name" value="FabZ"/>
    <property type="match status" value="1"/>
</dbReference>
<evidence type="ECO:0000313" key="9">
    <source>
        <dbReference type="EMBL" id="KJJ83193.1"/>
    </source>
</evidence>
<reference evidence="9 10" key="1">
    <citation type="submission" date="2015-02" db="EMBL/GenBank/DDBJ databases">
        <title>Single-cell genomics of uncultivated deep-branching MTB reveals a conserved set of magnetosome genes.</title>
        <authorList>
            <person name="Kolinko S."/>
            <person name="Richter M."/>
            <person name="Glockner F.O."/>
            <person name="Brachmann A."/>
            <person name="Schuler D."/>
        </authorList>
    </citation>
    <scope>NUCLEOTIDE SEQUENCE [LARGE SCALE GENOMIC DNA]</scope>
    <source>
        <strain evidence="9">SKK-01</strain>
    </source>
</reference>
<evidence type="ECO:0000256" key="8">
    <source>
        <dbReference type="HAMAP-Rule" id="MF_00406"/>
    </source>
</evidence>
<dbReference type="EC" id="4.2.1.59" evidence="8"/>
<dbReference type="SUPFAM" id="SSF54637">
    <property type="entry name" value="Thioesterase/thiol ester dehydrase-isomerase"/>
    <property type="match status" value="1"/>
</dbReference>
<keyword evidence="5 8" id="KW-0443">Lipid metabolism</keyword>
<dbReference type="InterPro" id="IPR010084">
    <property type="entry name" value="FabZ"/>
</dbReference>
<evidence type="ECO:0000256" key="6">
    <source>
        <dbReference type="ARBA" id="ARBA00023239"/>
    </source>
</evidence>
<dbReference type="InterPro" id="IPR029069">
    <property type="entry name" value="HotDog_dom_sf"/>
</dbReference>
<dbReference type="PANTHER" id="PTHR30272:SF1">
    <property type="entry name" value="3-HYDROXYACYL-[ACYL-CARRIER-PROTEIN] DEHYDRATASE"/>
    <property type="match status" value="1"/>
</dbReference>
<dbReference type="AlphaFoldDB" id="A0A0F0CIS9"/>
<dbReference type="Pfam" id="PF07977">
    <property type="entry name" value="FabA"/>
    <property type="match status" value="1"/>
</dbReference>
<dbReference type="FunFam" id="3.10.129.10:FF:000001">
    <property type="entry name" value="3-hydroxyacyl-[acyl-carrier-protein] dehydratase FabZ"/>
    <property type="match status" value="1"/>
</dbReference>
<dbReference type="EMBL" id="JYNY01000639">
    <property type="protein sequence ID" value="KJJ83193.1"/>
    <property type="molecule type" value="Genomic_DNA"/>
</dbReference>
<dbReference type="Proteomes" id="UP000033428">
    <property type="component" value="Unassembled WGS sequence"/>
</dbReference>
<dbReference type="CDD" id="cd01288">
    <property type="entry name" value="FabZ"/>
    <property type="match status" value="1"/>
</dbReference>
<dbReference type="InterPro" id="IPR013114">
    <property type="entry name" value="FabA_FabZ"/>
</dbReference>
<dbReference type="GO" id="GO:0016020">
    <property type="term" value="C:membrane"/>
    <property type="evidence" value="ECO:0007669"/>
    <property type="project" value="GOC"/>
</dbReference>